<dbReference type="Pfam" id="PF13412">
    <property type="entry name" value="HTH_24"/>
    <property type="match status" value="1"/>
</dbReference>
<gene>
    <name evidence="5" type="ORF">NLU14_12050</name>
</gene>
<dbReference type="PANTHER" id="PTHR30154:SF53">
    <property type="entry name" value="HTH-TYPE TRANSCRIPTIONAL REGULATOR LRPC"/>
    <property type="match status" value="1"/>
</dbReference>
<dbReference type="InterPro" id="IPR019888">
    <property type="entry name" value="Tscrpt_reg_AsnC-like"/>
</dbReference>
<evidence type="ECO:0000259" key="4">
    <source>
        <dbReference type="PROSITE" id="PS50956"/>
    </source>
</evidence>
<dbReference type="InterPro" id="IPR000485">
    <property type="entry name" value="AsnC-type_HTH_dom"/>
</dbReference>
<comment type="caution">
    <text evidence="5">The sequence shown here is derived from an EMBL/GenBank/DDBJ whole genome shotgun (WGS) entry which is preliminary data.</text>
</comment>
<organism evidence="5 6">
    <name type="scientific">Marinobacter iranensis</name>
    <dbReference type="NCBI Taxonomy" id="2962607"/>
    <lineage>
        <taxon>Bacteria</taxon>
        <taxon>Pseudomonadati</taxon>
        <taxon>Pseudomonadota</taxon>
        <taxon>Gammaproteobacteria</taxon>
        <taxon>Pseudomonadales</taxon>
        <taxon>Marinobacteraceae</taxon>
        <taxon>Marinobacter</taxon>
    </lineage>
</organism>
<keyword evidence="2" id="KW-0238">DNA-binding</keyword>
<keyword evidence="1" id="KW-0805">Transcription regulation</keyword>
<accession>A0ABT5YBN5</accession>
<dbReference type="PRINTS" id="PR00033">
    <property type="entry name" value="HTHASNC"/>
</dbReference>
<evidence type="ECO:0000256" key="2">
    <source>
        <dbReference type="ARBA" id="ARBA00023125"/>
    </source>
</evidence>
<dbReference type="Proteomes" id="UP001143391">
    <property type="component" value="Unassembled WGS sequence"/>
</dbReference>
<dbReference type="Pfam" id="PF01037">
    <property type="entry name" value="AsnC_trans_reg"/>
    <property type="match status" value="1"/>
</dbReference>
<keyword evidence="3" id="KW-0804">Transcription</keyword>
<dbReference type="PROSITE" id="PS50956">
    <property type="entry name" value="HTH_ASNC_2"/>
    <property type="match status" value="1"/>
</dbReference>
<dbReference type="CDD" id="cd00090">
    <property type="entry name" value="HTH_ARSR"/>
    <property type="match status" value="1"/>
</dbReference>
<dbReference type="InterPro" id="IPR036390">
    <property type="entry name" value="WH_DNA-bd_sf"/>
</dbReference>
<dbReference type="InterPro" id="IPR019887">
    <property type="entry name" value="Tscrpt_reg_AsnC/Lrp_C"/>
</dbReference>
<dbReference type="InterPro" id="IPR036388">
    <property type="entry name" value="WH-like_DNA-bd_sf"/>
</dbReference>
<sequence>MKRLNYENGELDLIDETILRALVANARTTNAELARAVNLSAPSVAERVRRLEEAGVITGYSANISPEAIGLPISVWLRVRPVPGQLKQVAELLQDIPEITECNRVTGEDCFLARAHLASVADMERVIDLIIPYAMTNTSIIQSSPVKRRLPPLPAVRTQRRSTYFE</sequence>
<dbReference type="PANTHER" id="PTHR30154">
    <property type="entry name" value="LEUCINE-RESPONSIVE REGULATORY PROTEIN"/>
    <property type="match status" value="1"/>
</dbReference>
<dbReference type="InterPro" id="IPR019885">
    <property type="entry name" value="Tscrpt_reg_HTH_AsnC-type_CS"/>
</dbReference>
<dbReference type="SMART" id="SM00344">
    <property type="entry name" value="HTH_ASNC"/>
    <property type="match status" value="1"/>
</dbReference>
<dbReference type="Gene3D" id="1.10.10.10">
    <property type="entry name" value="Winged helix-like DNA-binding domain superfamily/Winged helix DNA-binding domain"/>
    <property type="match status" value="1"/>
</dbReference>
<dbReference type="PROSITE" id="PS00519">
    <property type="entry name" value="HTH_ASNC_1"/>
    <property type="match status" value="1"/>
</dbReference>
<evidence type="ECO:0000313" key="5">
    <source>
        <dbReference type="EMBL" id="MDF0750956.1"/>
    </source>
</evidence>
<protein>
    <submittedName>
        <fullName evidence="5">Lrp/AsnC family transcriptional regulator</fullName>
    </submittedName>
</protein>
<dbReference type="SUPFAM" id="SSF54909">
    <property type="entry name" value="Dimeric alpha+beta barrel"/>
    <property type="match status" value="1"/>
</dbReference>
<dbReference type="Gene3D" id="3.30.70.920">
    <property type="match status" value="1"/>
</dbReference>
<name>A0ABT5YBN5_9GAMM</name>
<dbReference type="InterPro" id="IPR011991">
    <property type="entry name" value="ArsR-like_HTH"/>
</dbReference>
<evidence type="ECO:0000256" key="3">
    <source>
        <dbReference type="ARBA" id="ARBA00023163"/>
    </source>
</evidence>
<reference evidence="5" key="1">
    <citation type="submission" date="2022-07" db="EMBL/GenBank/DDBJ databases">
        <title>Marinobacter iranensis a new bacterium isolate from a hipersaline lake in Iran.</title>
        <authorList>
            <person name="Mohammad A.M.A."/>
            <person name="Cristina S.-P."/>
            <person name="Antonio V."/>
        </authorList>
    </citation>
    <scope>NUCLEOTIDE SEQUENCE</scope>
    <source>
        <strain evidence="5">71-i</strain>
    </source>
</reference>
<dbReference type="EMBL" id="JANCMW010000007">
    <property type="protein sequence ID" value="MDF0750956.1"/>
    <property type="molecule type" value="Genomic_DNA"/>
</dbReference>
<evidence type="ECO:0000256" key="1">
    <source>
        <dbReference type="ARBA" id="ARBA00023015"/>
    </source>
</evidence>
<proteinExistence type="predicted"/>
<evidence type="ECO:0000313" key="6">
    <source>
        <dbReference type="Proteomes" id="UP001143391"/>
    </source>
</evidence>
<keyword evidence="6" id="KW-1185">Reference proteome</keyword>
<dbReference type="SUPFAM" id="SSF46785">
    <property type="entry name" value="Winged helix' DNA-binding domain"/>
    <property type="match status" value="1"/>
</dbReference>
<feature type="domain" description="HTH asnC-type" evidence="4">
    <location>
        <begin position="11"/>
        <end position="72"/>
    </location>
</feature>
<dbReference type="InterPro" id="IPR011008">
    <property type="entry name" value="Dimeric_a/b-barrel"/>
</dbReference>
<dbReference type="RefSeq" id="WP_275706827.1">
    <property type="nucleotide sequence ID" value="NZ_JANCMW010000007.1"/>
</dbReference>